<evidence type="ECO:0000256" key="1">
    <source>
        <dbReference type="ARBA" id="ARBA00022679"/>
    </source>
</evidence>
<keyword evidence="6" id="KW-0695">RNA-directed DNA polymerase</keyword>
<evidence type="ECO:0000256" key="4">
    <source>
        <dbReference type="ARBA" id="ARBA00022759"/>
    </source>
</evidence>
<evidence type="ECO:0000256" key="5">
    <source>
        <dbReference type="ARBA" id="ARBA00022801"/>
    </source>
</evidence>
<dbReference type="GO" id="GO:0004519">
    <property type="term" value="F:endonuclease activity"/>
    <property type="evidence" value="ECO:0007669"/>
    <property type="project" value="UniProtKB-KW"/>
</dbReference>
<proteinExistence type="predicted"/>
<dbReference type="Pfam" id="PF17917">
    <property type="entry name" value="RT_RNaseH"/>
    <property type="match status" value="1"/>
</dbReference>
<keyword evidence="5" id="KW-0378">Hydrolase</keyword>
<dbReference type="Gramene" id="KJB76373">
    <property type="protein sequence ID" value="KJB76373"/>
    <property type="gene ID" value="B456_012G084900"/>
</dbReference>
<sequence>MLKKNPPPWKKKQTQAGAILFEENEGKRRFCGYKSERFTDAEIHYHSTFKEILAVKRGIESFQFHLVGYDFLVEMDMSSFPKMVKFKQKQVPHPQLLRWAKWFFRYHFDVKHIQGKTNVLVDILSRPTIKPAESLFLKPLGLYPKYPFINPINLQFTKFPKELKWMFWYLTHLFHIGIIFPTQDLQHFLTEAIHDEFSPELKNLVTFFKWFYPLEQWADMIMFEFIKNTRAQWIMIIFYKPQYFMQNVPATQLRAFPSAWIHKVFYE</sequence>
<evidence type="ECO:0000256" key="6">
    <source>
        <dbReference type="ARBA" id="ARBA00022918"/>
    </source>
</evidence>
<dbReference type="GO" id="GO:0003964">
    <property type="term" value="F:RNA-directed DNA polymerase activity"/>
    <property type="evidence" value="ECO:0007669"/>
    <property type="project" value="UniProtKB-KW"/>
</dbReference>
<keyword evidence="1" id="KW-0808">Transferase</keyword>
<evidence type="ECO:0000313" key="9">
    <source>
        <dbReference type="Proteomes" id="UP000032304"/>
    </source>
</evidence>
<evidence type="ECO:0000256" key="3">
    <source>
        <dbReference type="ARBA" id="ARBA00022722"/>
    </source>
</evidence>
<dbReference type="AlphaFoldDB" id="A0A0D2TKZ6"/>
<feature type="domain" description="Reverse transcriptase RNase H-like" evidence="7">
    <location>
        <begin position="13"/>
        <end position="106"/>
    </location>
</feature>
<evidence type="ECO:0000259" key="7">
    <source>
        <dbReference type="Pfam" id="PF17917"/>
    </source>
</evidence>
<keyword evidence="9" id="KW-1185">Reference proteome</keyword>
<dbReference type="OMA" id="PFINPIN"/>
<evidence type="ECO:0000313" key="8">
    <source>
        <dbReference type="EMBL" id="KJB76373.1"/>
    </source>
</evidence>
<keyword evidence="3" id="KW-0540">Nuclease</keyword>
<dbReference type="GO" id="GO:0016787">
    <property type="term" value="F:hydrolase activity"/>
    <property type="evidence" value="ECO:0007669"/>
    <property type="project" value="UniProtKB-KW"/>
</dbReference>
<dbReference type="EMBL" id="CM001751">
    <property type="protein sequence ID" value="KJB76373.1"/>
    <property type="molecule type" value="Genomic_DNA"/>
</dbReference>
<dbReference type="eggNOG" id="ENOG502QT1S">
    <property type="taxonomic scope" value="Eukaryota"/>
</dbReference>
<dbReference type="PANTHER" id="PTHR34072:SF54">
    <property type="entry name" value="POLYPROTEIN"/>
    <property type="match status" value="1"/>
</dbReference>
<evidence type="ECO:0000256" key="2">
    <source>
        <dbReference type="ARBA" id="ARBA00022695"/>
    </source>
</evidence>
<dbReference type="PANTHER" id="PTHR34072">
    <property type="entry name" value="ENZYMATIC POLYPROTEIN-RELATED"/>
    <property type="match status" value="1"/>
</dbReference>
<reference evidence="8 9" key="1">
    <citation type="journal article" date="2012" name="Nature">
        <title>Repeated polyploidization of Gossypium genomes and the evolution of spinnable cotton fibres.</title>
        <authorList>
            <person name="Paterson A.H."/>
            <person name="Wendel J.F."/>
            <person name="Gundlach H."/>
            <person name="Guo H."/>
            <person name="Jenkins J."/>
            <person name="Jin D."/>
            <person name="Llewellyn D."/>
            <person name="Showmaker K.C."/>
            <person name="Shu S."/>
            <person name="Udall J."/>
            <person name="Yoo M.J."/>
            <person name="Byers R."/>
            <person name="Chen W."/>
            <person name="Doron-Faigenboim A."/>
            <person name="Duke M.V."/>
            <person name="Gong L."/>
            <person name="Grimwood J."/>
            <person name="Grover C."/>
            <person name="Grupp K."/>
            <person name="Hu G."/>
            <person name="Lee T.H."/>
            <person name="Li J."/>
            <person name="Lin L."/>
            <person name="Liu T."/>
            <person name="Marler B.S."/>
            <person name="Page J.T."/>
            <person name="Roberts A.W."/>
            <person name="Romanel E."/>
            <person name="Sanders W.S."/>
            <person name="Szadkowski E."/>
            <person name="Tan X."/>
            <person name="Tang H."/>
            <person name="Xu C."/>
            <person name="Wang J."/>
            <person name="Wang Z."/>
            <person name="Zhang D."/>
            <person name="Zhang L."/>
            <person name="Ashrafi H."/>
            <person name="Bedon F."/>
            <person name="Bowers J.E."/>
            <person name="Brubaker C.L."/>
            <person name="Chee P.W."/>
            <person name="Das S."/>
            <person name="Gingle A.R."/>
            <person name="Haigler C.H."/>
            <person name="Harker D."/>
            <person name="Hoffmann L.V."/>
            <person name="Hovav R."/>
            <person name="Jones D.C."/>
            <person name="Lemke C."/>
            <person name="Mansoor S."/>
            <person name="ur Rahman M."/>
            <person name="Rainville L.N."/>
            <person name="Rambani A."/>
            <person name="Reddy U.K."/>
            <person name="Rong J.K."/>
            <person name="Saranga Y."/>
            <person name="Scheffler B.E."/>
            <person name="Scheffler J.A."/>
            <person name="Stelly D.M."/>
            <person name="Triplett B.A."/>
            <person name="Van Deynze A."/>
            <person name="Vaslin M.F."/>
            <person name="Waghmare V.N."/>
            <person name="Walford S.A."/>
            <person name="Wright R.J."/>
            <person name="Zaki E.A."/>
            <person name="Zhang T."/>
            <person name="Dennis E.S."/>
            <person name="Mayer K.F."/>
            <person name="Peterson D.G."/>
            <person name="Rokhsar D.S."/>
            <person name="Wang X."/>
            <person name="Schmutz J."/>
        </authorList>
    </citation>
    <scope>NUCLEOTIDE SEQUENCE [LARGE SCALE GENOMIC DNA]</scope>
</reference>
<organism evidence="8 9">
    <name type="scientific">Gossypium raimondii</name>
    <name type="common">Peruvian cotton</name>
    <name type="synonym">Gossypium klotzschianum subsp. raimondii</name>
    <dbReference type="NCBI Taxonomy" id="29730"/>
    <lineage>
        <taxon>Eukaryota</taxon>
        <taxon>Viridiplantae</taxon>
        <taxon>Streptophyta</taxon>
        <taxon>Embryophyta</taxon>
        <taxon>Tracheophyta</taxon>
        <taxon>Spermatophyta</taxon>
        <taxon>Magnoliopsida</taxon>
        <taxon>eudicotyledons</taxon>
        <taxon>Gunneridae</taxon>
        <taxon>Pentapetalae</taxon>
        <taxon>rosids</taxon>
        <taxon>malvids</taxon>
        <taxon>Malvales</taxon>
        <taxon>Malvaceae</taxon>
        <taxon>Malvoideae</taxon>
        <taxon>Gossypium</taxon>
    </lineage>
</organism>
<keyword evidence="2" id="KW-0548">Nucleotidyltransferase</keyword>
<keyword evidence="4" id="KW-0255">Endonuclease</keyword>
<protein>
    <recommendedName>
        <fullName evidence="7">Reverse transcriptase RNase H-like domain-containing protein</fullName>
    </recommendedName>
</protein>
<dbReference type="SUPFAM" id="SSF56672">
    <property type="entry name" value="DNA/RNA polymerases"/>
    <property type="match status" value="1"/>
</dbReference>
<accession>A0A0D2TKZ6</accession>
<gene>
    <name evidence="8" type="ORF">B456_012G084900</name>
</gene>
<name>A0A0D2TKZ6_GOSRA</name>
<dbReference type="InterPro" id="IPR043502">
    <property type="entry name" value="DNA/RNA_pol_sf"/>
</dbReference>
<dbReference type="InterPro" id="IPR041373">
    <property type="entry name" value="RT_RNaseH"/>
</dbReference>
<dbReference type="Proteomes" id="UP000032304">
    <property type="component" value="Chromosome 12"/>
</dbReference>